<dbReference type="CDD" id="cd06257">
    <property type="entry name" value="DnaJ"/>
    <property type="match status" value="1"/>
</dbReference>
<dbReference type="SUPFAM" id="SSF46565">
    <property type="entry name" value="Chaperone J-domain"/>
    <property type="match status" value="1"/>
</dbReference>
<dbReference type="EMBL" id="JABBNT010000002">
    <property type="protein sequence ID" value="NMM44669.1"/>
    <property type="molecule type" value="Genomic_DNA"/>
</dbReference>
<evidence type="ECO:0000259" key="8">
    <source>
        <dbReference type="PROSITE" id="PS50076"/>
    </source>
</evidence>
<evidence type="ECO:0000256" key="6">
    <source>
        <dbReference type="SAM" id="MobiDB-lite"/>
    </source>
</evidence>
<dbReference type="InterPro" id="IPR036869">
    <property type="entry name" value="J_dom_sf"/>
</dbReference>
<feature type="transmembrane region" description="Helical" evidence="7">
    <location>
        <begin position="36"/>
        <end position="69"/>
    </location>
</feature>
<evidence type="ECO:0000256" key="7">
    <source>
        <dbReference type="SAM" id="Phobius"/>
    </source>
</evidence>
<comment type="similarity">
    <text evidence="5">Belongs to the TIM14 family.</text>
</comment>
<feature type="region of interest" description="Disordered" evidence="6">
    <location>
        <begin position="163"/>
        <end position="185"/>
    </location>
</feature>
<dbReference type="InterPro" id="IPR001623">
    <property type="entry name" value="DnaJ_domain"/>
</dbReference>
<dbReference type="PANTHER" id="PTHR12763">
    <property type="match status" value="1"/>
</dbReference>
<evidence type="ECO:0000313" key="10">
    <source>
        <dbReference type="Proteomes" id="UP000539372"/>
    </source>
</evidence>
<dbReference type="PROSITE" id="PS50076">
    <property type="entry name" value="DNAJ_2"/>
    <property type="match status" value="1"/>
</dbReference>
<keyword evidence="3 7" id="KW-1133">Transmembrane helix</keyword>
<proteinExistence type="inferred from homology"/>
<sequence>MVWFLLGVAVLACLLFLINWGSTANPAKVVQAIKYVAIGMGMGVIALVALTRNFQLIWGLGVVALPWILRLNGLRRAWKSMKGPTRGQRSGISCRFFDMSLDHDSGDMDGRVKEGRFAGALLSELSMEESVTLFHDVDQSGDTRSRQLLEAYLDRRFGGDWRSENGSDERRSEEPRARSGSMSRQEALELLGLQDGADEEAIKAAHRRLMKQVHPDAGGSAHLAALINQAKDVLLGR</sequence>
<dbReference type="Gene3D" id="1.10.287.110">
    <property type="entry name" value="DnaJ domain"/>
    <property type="match status" value="1"/>
</dbReference>
<evidence type="ECO:0000313" key="9">
    <source>
        <dbReference type="EMBL" id="NMM44669.1"/>
    </source>
</evidence>
<protein>
    <submittedName>
        <fullName evidence="9">DnaJ domain-containing protein</fullName>
    </submittedName>
</protein>
<evidence type="ECO:0000256" key="3">
    <source>
        <dbReference type="ARBA" id="ARBA00022989"/>
    </source>
</evidence>
<evidence type="ECO:0000256" key="4">
    <source>
        <dbReference type="ARBA" id="ARBA00023136"/>
    </source>
</evidence>
<accession>A0A7Y0DZY5</accession>
<evidence type="ECO:0000256" key="1">
    <source>
        <dbReference type="ARBA" id="ARBA00004167"/>
    </source>
</evidence>
<dbReference type="GO" id="GO:0016020">
    <property type="term" value="C:membrane"/>
    <property type="evidence" value="ECO:0007669"/>
    <property type="project" value="UniProtKB-SubCell"/>
</dbReference>
<organism evidence="9 10">
    <name type="scientific">Pacificispira spongiicola</name>
    <dbReference type="NCBI Taxonomy" id="2729598"/>
    <lineage>
        <taxon>Bacteria</taxon>
        <taxon>Pseudomonadati</taxon>
        <taxon>Pseudomonadota</taxon>
        <taxon>Alphaproteobacteria</taxon>
        <taxon>Rhodospirillales</taxon>
        <taxon>Rhodospirillaceae</taxon>
        <taxon>Pacificispira</taxon>
    </lineage>
</organism>
<keyword evidence="2 7" id="KW-0812">Transmembrane</keyword>
<comment type="subcellular location">
    <subcellularLocation>
        <location evidence="1">Membrane</location>
        <topology evidence="1">Single-pass membrane protein</topology>
    </subcellularLocation>
</comment>
<gene>
    <name evidence="9" type="ORF">HH303_09260</name>
</gene>
<dbReference type="AlphaFoldDB" id="A0A7Y0DZY5"/>
<dbReference type="Proteomes" id="UP000539372">
    <property type="component" value="Unassembled WGS sequence"/>
</dbReference>
<keyword evidence="10" id="KW-1185">Reference proteome</keyword>
<feature type="domain" description="J" evidence="8">
    <location>
        <begin position="186"/>
        <end position="237"/>
    </location>
</feature>
<keyword evidence="4 7" id="KW-0472">Membrane</keyword>
<evidence type="ECO:0000256" key="2">
    <source>
        <dbReference type="ARBA" id="ARBA00022692"/>
    </source>
</evidence>
<dbReference type="PANTHER" id="PTHR12763:SF28">
    <property type="entry name" value="GEO10507P1-RELATED"/>
    <property type="match status" value="1"/>
</dbReference>
<feature type="compositionally biased region" description="Basic and acidic residues" evidence="6">
    <location>
        <begin position="163"/>
        <end position="177"/>
    </location>
</feature>
<dbReference type="RefSeq" id="WP_169625012.1">
    <property type="nucleotide sequence ID" value="NZ_JABBNT010000002.1"/>
</dbReference>
<dbReference type="SMART" id="SM00271">
    <property type="entry name" value="DnaJ"/>
    <property type="match status" value="1"/>
</dbReference>
<evidence type="ECO:0000256" key="5">
    <source>
        <dbReference type="ARBA" id="ARBA00038105"/>
    </source>
</evidence>
<dbReference type="Pfam" id="PF00226">
    <property type="entry name" value="DnaJ"/>
    <property type="match status" value="1"/>
</dbReference>
<comment type="caution">
    <text evidence="9">The sequence shown here is derived from an EMBL/GenBank/DDBJ whole genome shotgun (WGS) entry which is preliminary data.</text>
</comment>
<reference evidence="9 10" key="1">
    <citation type="submission" date="2020-04" db="EMBL/GenBank/DDBJ databases">
        <title>Rhodospirillaceae bacterium KN72 isolated from deep sea.</title>
        <authorList>
            <person name="Zhang D.-C."/>
        </authorList>
    </citation>
    <scope>NUCLEOTIDE SEQUENCE [LARGE SCALE GENOMIC DNA]</scope>
    <source>
        <strain evidence="9 10">KN72</strain>
    </source>
</reference>
<name>A0A7Y0DZY5_9PROT</name>